<dbReference type="OrthoDB" id="383937at2"/>
<evidence type="ECO:0000313" key="7">
    <source>
        <dbReference type="Proteomes" id="UP000265341"/>
    </source>
</evidence>
<dbReference type="PANTHER" id="PTHR43649:SF31">
    <property type="entry name" value="SN-GLYCEROL-3-PHOSPHATE-BINDING PERIPLASMIC PROTEIN UGPB"/>
    <property type="match status" value="1"/>
</dbReference>
<evidence type="ECO:0000256" key="3">
    <source>
        <dbReference type="ARBA" id="ARBA00022448"/>
    </source>
</evidence>
<evidence type="ECO:0000256" key="4">
    <source>
        <dbReference type="ARBA" id="ARBA00022729"/>
    </source>
</evidence>
<accession>A0A399EM99</accession>
<protein>
    <submittedName>
        <fullName evidence="6">Maltose-binding periplasmic protein</fullName>
    </submittedName>
</protein>
<proteinExistence type="inferred from homology"/>
<evidence type="ECO:0000256" key="1">
    <source>
        <dbReference type="ARBA" id="ARBA00004196"/>
    </source>
</evidence>
<feature type="signal peptide" evidence="5">
    <location>
        <begin position="1"/>
        <end position="21"/>
    </location>
</feature>
<dbReference type="GO" id="GO:0030313">
    <property type="term" value="C:cell envelope"/>
    <property type="evidence" value="ECO:0007669"/>
    <property type="project" value="UniProtKB-SubCell"/>
</dbReference>
<dbReference type="PANTHER" id="PTHR43649">
    <property type="entry name" value="ARABINOSE-BINDING PROTEIN-RELATED"/>
    <property type="match status" value="1"/>
</dbReference>
<dbReference type="EMBL" id="QWLA01000081">
    <property type="protein sequence ID" value="RIH83251.1"/>
    <property type="molecule type" value="Genomic_DNA"/>
</dbReference>
<dbReference type="InterPro" id="IPR006059">
    <property type="entry name" value="SBP"/>
</dbReference>
<dbReference type="SUPFAM" id="SSF53850">
    <property type="entry name" value="Periplasmic binding protein-like II"/>
    <property type="match status" value="1"/>
</dbReference>
<evidence type="ECO:0000313" key="6">
    <source>
        <dbReference type="EMBL" id="RIH83251.1"/>
    </source>
</evidence>
<gene>
    <name evidence="6" type="primary">malE_3</name>
    <name evidence="6" type="ORF">Mrose_03104</name>
</gene>
<reference evidence="6 7" key="1">
    <citation type="submission" date="2018-08" db="EMBL/GenBank/DDBJ databases">
        <title>Meiothermus roseus NBRC 110900 genome sequencing project.</title>
        <authorList>
            <person name="Da Costa M.S."/>
            <person name="Albuquerque L."/>
            <person name="Raposo P."/>
            <person name="Froufe H.J.C."/>
            <person name="Barroso C.S."/>
            <person name="Egas C."/>
        </authorList>
    </citation>
    <scope>NUCLEOTIDE SEQUENCE [LARGE SCALE GENOMIC DNA]</scope>
    <source>
        <strain evidence="6 7">NBRC 110900</strain>
    </source>
</reference>
<keyword evidence="3" id="KW-0813">Transport</keyword>
<comment type="caution">
    <text evidence="6">The sequence shown here is derived from an EMBL/GenBank/DDBJ whole genome shotgun (WGS) entry which is preliminary data.</text>
</comment>
<comment type="similarity">
    <text evidence="2">Belongs to the bacterial solute-binding protein 1 family.</text>
</comment>
<name>A0A399EM99_9DEIN</name>
<evidence type="ECO:0000256" key="2">
    <source>
        <dbReference type="ARBA" id="ARBA00008520"/>
    </source>
</evidence>
<dbReference type="Gene3D" id="3.40.190.10">
    <property type="entry name" value="Periplasmic binding protein-like II"/>
    <property type="match status" value="1"/>
</dbReference>
<feature type="chain" id="PRO_5017391385" evidence="5">
    <location>
        <begin position="22"/>
        <end position="411"/>
    </location>
</feature>
<dbReference type="InterPro" id="IPR050490">
    <property type="entry name" value="Bact_solute-bd_prot1"/>
</dbReference>
<keyword evidence="7" id="KW-1185">Reference proteome</keyword>
<sequence length="411" mass="44419">MKRLWLIAMAVAGLSSGLAQTVVKLQGFGGNDTAIMSSLVREVVNPALEKDGIRAEYQGIEGDYKAALLNALAAGTAGDLFYVDIFWSEPVFASGKVEALDAYFTKQELGVFVPSLLNAFSFKGKIYGLPKDFNTLALQFNKDLFDEAGVKYPNQADTWDTFKAKLKEVQSKLGDVAGMCVVADFARFGAFAYATGWKPFNAQGKTVLDANFKRAFEFYTSLVKDGAGKYAQDLGEGWTGGCFGAEKAAVAIEGNWIGGFLKDKAPNMKFGTTFLPLDPVTKQRGNFIYTVSWSMNAASKNKPAAAKVLRALTSPEAQNWILSRGLALPSRSALAGSPVFQRADKYGELSRVVFNGSTRQGGNVLPFKFGSYDGGDWMRPINEALQAVITGKKSVDQAIADAQAELNKLVK</sequence>
<dbReference type="AlphaFoldDB" id="A0A399EM99"/>
<organism evidence="6 7">
    <name type="scientific">Calidithermus roseus</name>
    <dbReference type="NCBI Taxonomy" id="1644118"/>
    <lineage>
        <taxon>Bacteria</taxon>
        <taxon>Thermotogati</taxon>
        <taxon>Deinococcota</taxon>
        <taxon>Deinococci</taxon>
        <taxon>Thermales</taxon>
        <taxon>Thermaceae</taxon>
        <taxon>Calidithermus</taxon>
    </lineage>
</organism>
<keyword evidence="4 5" id="KW-0732">Signal</keyword>
<evidence type="ECO:0000256" key="5">
    <source>
        <dbReference type="SAM" id="SignalP"/>
    </source>
</evidence>
<comment type="subcellular location">
    <subcellularLocation>
        <location evidence="1">Cell envelope</location>
    </subcellularLocation>
</comment>
<dbReference type="RefSeq" id="WP_119279844.1">
    <property type="nucleotide sequence ID" value="NZ_QWLA01000081.1"/>
</dbReference>
<dbReference type="Proteomes" id="UP000265341">
    <property type="component" value="Unassembled WGS sequence"/>
</dbReference>
<dbReference type="Pfam" id="PF01547">
    <property type="entry name" value="SBP_bac_1"/>
    <property type="match status" value="1"/>
</dbReference>